<gene>
    <name evidence="1" type="ORF">K488DRAFT_50921</name>
</gene>
<sequence>CNTGPVQCCNQVQPASSVNFSRILPSSLLSLLPINLQGLNIPIGLDCTPINVLGIGGNSCSQQTVCCENNNFSGLISIGCTPINVGL</sequence>
<feature type="non-terminal residue" evidence="1">
    <location>
        <position position="1"/>
    </location>
</feature>
<dbReference type="EMBL" id="MU273561">
    <property type="protein sequence ID" value="KAI0031990.1"/>
    <property type="molecule type" value="Genomic_DNA"/>
</dbReference>
<protein>
    <submittedName>
        <fullName evidence="1">Hydrophobin</fullName>
    </submittedName>
</protein>
<name>A0ACB8QK26_9AGAM</name>
<reference evidence="1" key="1">
    <citation type="submission" date="2021-02" db="EMBL/GenBank/DDBJ databases">
        <authorList>
            <consortium name="DOE Joint Genome Institute"/>
            <person name="Ahrendt S."/>
            <person name="Looney B.P."/>
            <person name="Miyauchi S."/>
            <person name="Morin E."/>
            <person name="Drula E."/>
            <person name="Courty P.E."/>
            <person name="Chicoki N."/>
            <person name="Fauchery L."/>
            <person name="Kohler A."/>
            <person name="Kuo A."/>
            <person name="Labutti K."/>
            <person name="Pangilinan J."/>
            <person name="Lipzen A."/>
            <person name="Riley R."/>
            <person name="Andreopoulos W."/>
            <person name="He G."/>
            <person name="Johnson J."/>
            <person name="Barry K.W."/>
            <person name="Grigoriev I.V."/>
            <person name="Nagy L."/>
            <person name="Hibbett D."/>
            <person name="Henrissat B."/>
            <person name="Matheny P.B."/>
            <person name="Labbe J."/>
            <person name="Martin F."/>
        </authorList>
    </citation>
    <scope>NUCLEOTIDE SEQUENCE</scope>
    <source>
        <strain evidence="1">EC-137</strain>
    </source>
</reference>
<dbReference type="Proteomes" id="UP000814128">
    <property type="component" value="Unassembled WGS sequence"/>
</dbReference>
<evidence type="ECO:0000313" key="1">
    <source>
        <dbReference type="EMBL" id="KAI0031990.1"/>
    </source>
</evidence>
<reference evidence="1" key="2">
    <citation type="journal article" date="2022" name="New Phytol.">
        <title>Evolutionary transition to the ectomycorrhizal habit in the genomes of a hyperdiverse lineage of mushroom-forming fungi.</title>
        <authorList>
            <person name="Looney B."/>
            <person name="Miyauchi S."/>
            <person name="Morin E."/>
            <person name="Drula E."/>
            <person name="Courty P.E."/>
            <person name="Kohler A."/>
            <person name="Kuo A."/>
            <person name="LaButti K."/>
            <person name="Pangilinan J."/>
            <person name="Lipzen A."/>
            <person name="Riley R."/>
            <person name="Andreopoulos W."/>
            <person name="He G."/>
            <person name="Johnson J."/>
            <person name="Nolan M."/>
            <person name="Tritt A."/>
            <person name="Barry K.W."/>
            <person name="Grigoriev I.V."/>
            <person name="Nagy L.G."/>
            <person name="Hibbett D."/>
            <person name="Henrissat B."/>
            <person name="Matheny P.B."/>
            <person name="Labbe J."/>
            <person name="Martin F.M."/>
        </authorList>
    </citation>
    <scope>NUCLEOTIDE SEQUENCE</scope>
    <source>
        <strain evidence="1">EC-137</strain>
    </source>
</reference>
<evidence type="ECO:0000313" key="2">
    <source>
        <dbReference type="Proteomes" id="UP000814128"/>
    </source>
</evidence>
<keyword evidence="2" id="KW-1185">Reference proteome</keyword>
<accession>A0ACB8QK26</accession>
<proteinExistence type="predicted"/>
<organism evidence="1 2">
    <name type="scientific">Vararia minispora EC-137</name>
    <dbReference type="NCBI Taxonomy" id="1314806"/>
    <lineage>
        <taxon>Eukaryota</taxon>
        <taxon>Fungi</taxon>
        <taxon>Dikarya</taxon>
        <taxon>Basidiomycota</taxon>
        <taxon>Agaricomycotina</taxon>
        <taxon>Agaricomycetes</taxon>
        <taxon>Russulales</taxon>
        <taxon>Lachnocladiaceae</taxon>
        <taxon>Vararia</taxon>
    </lineage>
</organism>
<comment type="caution">
    <text evidence="1">The sequence shown here is derived from an EMBL/GenBank/DDBJ whole genome shotgun (WGS) entry which is preliminary data.</text>
</comment>